<organism evidence="2 3">
    <name type="scientific">Pleurotus ostreatus (strain PC15)</name>
    <name type="common">Oyster mushroom</name>
    <dbReference type="NCBI Taxonomy" id="1137138"/>
    <lineage>
        <taxon>Eukaryota</taxon>
        <taxon>Fungi</taxon>
        <taxon>Dikarya</taxon>
        <taxon>Basidiomycota</taxon>
        <taxon>Agaricomycotina</taxon>
        <taxon>Agaricomycetes</taxon>
        <taxon>Agaricomycetidae</taxon>
        <taxon>Agaricales</taxon>
        <taxon>Pleurotineae</taxon>
        <taxon>Pleurotaceae</taxon>
        <taxon>Pleurotus</taxon>
    </lineage>
</organism>
<feature type="region of interest" description="Disordered" evidence="1">
    <location>
        <begin position="254"/>
        <end position="500"/>
    </location>
</feature>
<dbReference type="AlphaFoldDB" id="A0A067NQA6"/>
<dbReference type="InParanoid" id="A0A067NQA6"/>
<dbReference type="HOGENOM" id="CLU_545276_0_0_1"/>
<feature type="compositionally biased region" description="Polar residues" evidence="1">
    <location>
        <begin position="364"/>
        <end position="378"/>
    </location>
</feature>
<accession>A0A067NQA6</accession>
<protein>
    <submittedName>
        <fullName evidence="2">Uncharacterized protein</fullName>
    </submittedName>
</protein>
<evidence type="ECO:0000313" key="3">
    <source>
        <dbReference type="Proteomes" id="UP000027073"/>
    </source>
</evidence>
<dbReference type="VEuPathDB" id="FungiDB:PLEOSDRAFT_1101253"/>
<feature type="compositionally biased region" description="Polar residues" evidence="1">
    <location>
        <begin position="472"/>
        <end position="500"/>
    </location>
</feature>
<evidence type="ECO:0000256" key="1">
    <source>
        <dbReference type="SAM" id="MobiDB-lite"/>
    </source>
</evidence>
<dbReference type="EMBL" id="KL198006">
    <property type="protein sequence ID" value="KDQ30253.1"/>
    <property type="molecule type" value="Genomic_DNA"/>
</dbReference>
<evidence type="ECO:0000313" key="2">
    <source>
        <dbReference type="EMBL" id="KDQ30253.1"/>
    </source>
</evidence>
<dbReference type="Proteomes" id="UP000027073">
    <property type="component" value="Unassembled WGS sequence"/>
</dbReference>
<feature type="compositionally biased region" description="Polar residues" evidence="1">
    <location>
        <begin position="451"/>
        <end position="462"/>
    </location>
</feature>
<proteinExistence type="predicted"/>
<sequence length="500" mass="54149">MSTNLSKDIGSLSLQDETPLSLLSGPLEPGVAATFTTVANSLGLAQLPWFMPLDILEIHSTNECHRKLLQRQLFQSHREAGAWVADPSCKENRVSLLLCSILTQTLLVFLEGDAAIDRYPCDAFRLPNGYIKFSASLSDTLTKLRDWPSTVLEKALCAMETERKKHGKGPVDRLYANILANIVIAAMGLQYLMEGVDLPEYWDDVANIPGLNPTDVLEYKSQYGINPVNTSHPMMTWAVPMGVGSVYGWSPMRGNRALSSKPGPSKPRPTASPAHNGTPPPAADLPMDVDGDGQPPLENPQEGGKANANEENGPDGGQDGHRSITPPSAADLPMRVDSPTAEQSGNQNNDGDNSDADVRRNDTLGPQQDTRAVDNSSDNDIDVQNHPVEPSADEASEPSGVDDDEDRDTSGAGCSGGDSNSTPLRIIIPPQKLKREQSPAIKPESGHSKRTWSTTFKPSGLSSPPHRRTTRLRFSTIQSQSQLSPRRQIQQLHHSLTQVG</sequence>
<feature type="compositionally biased region" description="Acidic residues" evidence="1">
    <location>
        <begin position="391"/>
        <end position="407"/>
    </location>
</feature>
<reference evidence="3" key="1">
    <citation type="journal article" date="2014" name="Proc. Natl. Acad. Sci. U.S.A.">
        <title>Extensive sampling of basidiomycete genomes demonstrates inadequacy of the white-rot/brown-rot paradigm for wood decay fungi.</title>
        <authorList>
            <person name="Riley R."/>
            <person name="Salamov A.A."/>
            <person name="Brown D.W."/>
            <person name="Nagy L.G."/>
            <person name="Floudas D."/>
            <person name="Held B.W."/>
            <person name="Levasseur A."/>
            <person name="Lombard V."/>
            <person name="Morin E."/>
            <person name="Otillar R."/>
            <person name="Lindquist E.A."/>
            <person name="Sun H."/>
            <person name="LaButti K.M."/>
            <person name="Schmutz J."/>
            <person name="Jabbour D."/>
            <person name="Luo H."/>
            <person name="Baker S.E."/>
            <person name="Pisabarro A.G."/>
            <person name="Walton J.D."/>
            <person name="Blanchette R.A."/>
            <person name="Henrissat B."/>
            <person name="Martin F."/>
            <person name="Cullen D."/>
            <person name="Hibbett D.S."/>
            <person name="Grigoriev I.V."/>
        </authorList>
    </citation>
    <scope>NUCLEOTIDE SEQUENCE [LARGE SCALE GENOMIC DNA]</scope>
    <source>
        <strain evidence="3">PC15</strain>
    </source>
</reference>
<name>A0A067NQA6_PLEO1</name>
<gene>
    <name evidence="2" type="ORF">PLEOSDRAFT_1101253</name>
</gene>